<evidence type="ECO:0000313" key="2">
    <source>
        <dbReference type="EMBL" id="MFC5885217.1"/>
    </source>
</evidence>
<evidence type="ECO:0000256" key="1">
    <source>
        <dbReference type="SAM" id="Phobius"/>
    </source>
</evidence>
<name>A0ABW1ETB7_9ACTN</name>
<proteinExistence type="predicted"/>
<feature type="transmembrane region" description="Helical" evidence="1">
    <location>
        <begin position="87"/>
        <end position="120"/>
    </location>
</feature>
<keyword evidence="1" id="KW-1133">Transmembrane helix</keyword>
<comment type="caution">
    <text evidence="2">The sequence shown here is derived from an EMBL/GenBank/DDBJ whole genome shotgun (WGS) entry which is preliminary data.</text>
</comment>
<keyword evidence="1" id="KW-0812">Transmembrane</keyword>
<accession>A0ABW1ETB7</accession>
<keyword evidence="3" id="KW-1185">Reference proteome</keyword>
<evidence type="ECO:0000313" key="3">
    <source>
        <dbReference type="Proteomes" id="UP001596067"/>
    </source>
</evidence>
<reference evidence="3" key="1">
    <citation type="journal article" date="2019" name="Int. J. Syst. Evol. Microbiol.">
        <title>The Global Catalogue of Microorganisms (GCM) 10K type strain sequencing project: providing services to taxonomists for standard genome sequencing and annotation.</title>
        <authorList>
            <consortium name="The Broad Institute Genomics Platform"/>
            <consortium name="The Broad Institute Genome Sequencing Center for Infectious Disease"/>
            <person name="Wu L."/>
            <person name="Ma J."/>
        </authorList>
    </citation>
    <scope>NUCLEOTIDE SEQUENCE [LARGE SCALE GENOMIC DNA]</scope>
    <source>
        <strain evidence="3">CGMCC 4.1469</strain>
    </source>
</reference>
<dbReference type="RefSeq" id="WP_313762019.1">
    <property type="nucleotide sequence ID" value="NZ_BAAAVH010000077.1"/>
</dbReference>
<gene>
    <name evidence="2" type="ORF">ACFP0N_09560</name>
</gene>
<dbReference type="Proteomes" id="UP001596067">
    <property type="component" value="Unassembled WGS sequence"/>
</dbReference>
<organism evidence="2 3">
    <name type="scientific">Kitasatospora aburaviensis</name>
    <dbReference type="NCBI Taxonomy" id="67265"/>
    <lineage>
        <taxon>Bacteria</taxon>
        <taxon>Bacillati</taxon>
        <taxon>Actinomycetota</taxon>
        <taxon>Actinomycetes</taxon>
        <taxon>Kitasatosporales</taxon>
        <taxon>Streptomycetaceae</taxon>
        <taxon>Kitasatospora</taxon>
    </lineage>
</organism>
<sequence length="364" mass="39185">MICPHCSKDLRQRDRSGHRCDYCRKDFALDPKVEGPGLHDIRIRTAVRRITDDGRLTCTVDQLRYALLSRGRPGPFYRGSRGSAGCLSVLGVAALVAALALHGGLIALLALAGVVLLGLAVRQYVLADQLAPPAPVRPRWDAGHFHDTVAGRWKAVYAVLPTGLVEDDLVRTGPPPAEPAFVLVCPDRTVTAFLHANGFPQQHRALLADGLRGLPDGLPVAVLHDASPQGCLLVADARAQLPGRRVLDAGLPARAVLAAEPKCVVLRDPFLAEEVRARLVRDVPGLSSAERDWYAEGWWSPLVALPPKRLMAAAVRAAEQLTAPAAPVPLQKAAPRPETPAETRRRALAVGFLTWPETDEEHAG</sequence>
<keyword evidence="1" id="KW-0472">Membrane</keyword>
<dbReference type="EMBL" id="JBHSOD010000008">
    <property type="protein sequence ID" value="MFC5885217.1"/>
    <property type="molecule type" value="Genomic_DNA"/>
</dbReference>
<protein>
    <submittedName>
        <fullName evidence="2">Uncharacterized protein</fullName>
    </submittedName>
</protein>